<dbReference type="EMBL" id="SMJU01000005">
    <property type="protein sequence ID" value="TDB66096.1"/>
    <property type="molecule type" value="Genomic_DNA"/>
</dbReference>
<gene>
    <name evidence="2" type="ORF">EZE20_09765</name>
</gene>
<comment type="caution">
    <text evidence="2">The sequence shown here is derived from an EMBL/GenBank/DDBJ whole genome shotgun (WGS) entry which is preliminary data.</text>
</comment>
<dbReference type="AlphaFoldDB" id="A0A4R4KGQ3"/>
<dbReference type="OrthoDB" id="953972at2"/>
<reference evidence="2 3" key="1">
    <citation type="submission" date="2019-02" db="EMBL/GenBank/DDBJ databases">
        <title>Arundinibacter roseus gen. nov., sp. nov., a new member of the family Cytophagaceae.</title>
        <authorList>
            <person name="Szuroczki S."/>
            <person name="Khayer B."/>
            <person name="Sproer C."/>
            <person name="Toumi M."/>
            <person name="Szabo A."/>
            <person name="Felfoldi T."/>
            <person name="Schumann P."/>
            <person name="Toth E."/>
        </authorList>
    </citation>
    <scope>NUCLEOTIDE SEQUENCE [LARGE SCALE GENOMIC DNA]</scope>
    <source>
        <strain evidence="2 3">DMA-k-7a</strain>
    </source>
</reference>
<keyword evidence="1" id="KW-0812">Transmembrane</keyword>
<evidence type="ECO:0000313" key="3">
    <source>
        <dbReference type="Proteomes" id="UP000295706"/>
    </source>
</evidence>
<feature type="transmembrane region" description="Helical" evidence="1">
    <location>
        <begin position="92"/>
        <end position="113"/>
    </location>
</feature>
<keyword evidence="1" id="KW-0472">Membrane</keyword>
<protein>
    <submittedName>
        <fullName evidence="2">Uncharacterized protein</fullName>
    </submittedName>
</protein>
<keyword evidence="3" id="KW-1185">Reference proteome</keyword>
<keyword evidence="1" id="KW-1133">Transmembrane helix</keyword>
<evidence type="ECO:0000313" key="2">
    <source>
        <dbReference type="EMBL" id="TDB66096.1"/>
    </source>
</evidence>
<organism evidence="2 3">
    <name type="scientific">Arundinibacter roseus</name>
    <dbReference type="NCBI Taxonomy" id="2070510"/>
    <lineage>
        <taxon>Bacteria</taxon>
        <taxon>Pseudomonadati</taxon>
        <taxon>Bacteroidota</taxon>
        <taxon>Cytophagia</taxon>
        <taxon>Cytophagales</taxon>
        <taxon>Spirosomataceae</taxon>
        <taxon>Arundinibacter</taxon>
    </lineage>
</organism>
<name>A0A4R4KGQ3_9BACT</name>
<feature type="transmembrane region" description="Helical" evidence="1">
    <location>
        <begin position="119"/>
        <end position="137"/>
    </location>
</feature>
<sequence length="141" mass="16081">MSCVSGLWTQSDRLWNPGVVADQTREIFEQLQESMEAQATPENAEFMENLFDSIREEATSDTIRLSAILMLIYESLTLFGAYMMWNLQKRGFYLYLAGIAVIILGPLLLIGGWMGTMTMLGGAFFSVIFSFMYRANLRHMH</sequence>
<dbReference type="Proteomes" id="UP000295706">
    <property type="component" value="Unassembled WGS sequence"/>
</dbReference>
<proteinExistence type="predicted"/>
<feature type="transmembrane region" description="Helical" evidence="1">
    <location>
        <begin position="65"/>
        <end position="85"/>
    </location>
</feature>
<evidence type="ECO:0000256" key="1">
    <source>
        <dbReference type="SAM" id="Phobius"/>
    </source>
</evidence>
<accession>A0A4R4KGQ3</accession>